<keyword evidence="12" id="KW-1185">Reference proteome</keyword>
<keyword evidence="2 7" id="KW-0808">Transferase</keyword>
<keyword evidence="7" id="KW-0235">DNA replication</keyword>
<dbReference type="GO" id="GO:0016035">
    <property type="term" value="C:zeta DNA polymerase complex"/>
    <property type="evidence" value="ECO:0007669"/>
    <property type="project" value="InterPro"/>
</dbReference>
<dbReference type="PROSITE" id="PS00116">
    <property type="entry name" value="DNA_POLYMERASE_B"/>
    <property type="match status" value="1"/>
</dbReference>
<dbReference type="InterPro" id="IPR023211">
    <property type="entry name" value="DNA_pol_palm_dom_sf"/>
</dbReference>
<feature type="domain" description="DNA-directed DNA polymerase family B multifunctional" evidence="9">
    <location>
        <begin position="809"/>
        <end position="1012"/>
    </location>
</feature>
<dbReference type="GO" id="GO:0000166">
    <property type="term" value="F:nucleotide binding"/>
    <property type="evidence" value="ECO:0007669"/>
    <property type="project" value="InterPro"/>
</dbReference>
<feature type="region of interest" description="Disordered" evidence="8">
    <location>
        <begin position="1375"/>
        <end position="1397"/>
    </location>
</feature>
<accession>A0AA36G8L0</accession>
<keyword evidence="7" id="KW-0238">DNA-binding</keyword>
<gene>
    <name evidence="11" type="ORF">MSPICULIGERA_LOCUS21368</name>
</gene>
<feature type="domain" description="DNA polymerase delta/zeta catalytic subunit N-terminal" evidence="10">
    <location>
        <begin position="62"/>
        <end position="139"/>
    </location>
</feature>
<dbReference type="Gene3D" id="1.10.287.690">
    <property type="entry name" value="Helix hairpin bin"/>
    <property type="match status" value="1"/>
</dbReference>
<organism evidence="11 12">
    <name type="scientific">Mesorhabditis spiculigera</name>
    <dbReference type="NCBI Taxonomy" id="96644"/>
    <lineage>
        <taxon>Eukaryota</taxon>
        <taxon>Metazoa</taxon>
        <taxon>Ecdysozoa</taxon>
        <taxon>Nematoda</taxon>
        <taxon>Chromadorea</taxon>
        <taxon>Rhabditida</taxon>
        <taxon>Rhabditina</taxon>
        <taxon>Rhabditomorpha</taxon>
        <taxon>Rhabditoidea</taxon>
        <taxon>Rhabditidae</taxon>
        <taxon>Mesorhabditinae</taxon>
        <taxon>Mesorhabditis</taxon>
    </lineage>
</organism>
<feature type="non-terminal residue" evidence="11">
    <location>
        <position position="1397"/>
    </location>
</feature>
<comment type="similarity">
    <text evidence="1 7">Belongs to the DNA polymerase type-B family.</text>
</comment>
<dbReference type="EMBL" id="CATQJA010002665">
    <property type="protein sequence ID" value="CAJ0583280.1"/>
    <property type="molecule type" value="Genomic_DNA"/>
</dbReference>
<evidence type="ECO:0000256" key="4">
    <source>
        <dbReference type="ARBA" id="ARBA00022723"/>
    </source>
</evidence>
<dbReference type="GO" id="GO:0042276">
    <property type="term" value="P:error-prone translesion synthesis"/>
    <property type="evidence" value="ECO:0007669"/>
    <property type="project" value="TreeGrafter"/>
</dbReference>
<dbReference type="Gene3D" id="1.10.132.60">
    <property type="entry name" value="DNA polymerase family B, C-terminal domain"/>
    <property type="match status" value="1"/>
</dbReference>
<dbReference type="GO" id="GO:0005634">
    <property type="term" value="C:nucleus"/>
    <property type="evidence" value="ECO:0007669"/>
    <property type="project" value="TreeGrafter"/>
</dbReference>
<dbReference type="EC" id="2.7.7.7" evidence="7"/>
<dbReference type="GO" id="GO:0003677">
    <property type="term" value="F:DNA binding"/>
    <property type="evidence" value="ECO:0007669"/>
    <property type="project" value="UniProtKB-KW"/>
</dbReference>
<dbReference type="GO" id="GO:0006260">
    <property type="term" value="P:DNA replication"/>
    <property type="evidence" value="ECO:0007669"/>
    <property type="project" value="UniProtKB-KW"/>
</dbReference>
<dbReference type="Pfam" id="PF24055">
    <property type="entry name" value="POL3_N"/>
    <property type="match status" value="1"/>
</dbReference>
<dbReference type="SUPFAM" id="SSF56672">
    <property type="entry name" value="DNA/RNA polymerases"/>
    <property type="match status" value="1"/>
</dbReference>
<dbReference type="InterPro" id="IPR042087">
    <property type="entry name" value="DNA_pol_B_thumb"/>
</dbReference>
<dbReference type="GO" id="GO:0003887">
    <property type="term" value="F:DNA-directed DNA polymerase activity"/>
    <property type="evidence" value="ECO:0007669"/>
    <property type="project" value="UniProtKB-KW"/>
</dbReference>
<feature type="compositionally biased region" description="Acidic residues" evidence="8">
    <location>
        <begin position="333"/>
        <end position="348"/>
    </location>
</feature>
<evidence type="ECO:0000256" key="6">
    <source>
        <dbReference type="ARBA" id="ARBA00049244"/>
    </source>
</evidence>
<dbReference type="InterPro" id="IPR043502">
    <property type="entry name" value="DNA/RNA_pol_sf"/>
</dbReference>
<reference evidence="11" key="1">
    <citation type="submission" date="2023-06" db="EMBL/GenBank/DDBJ databases">
        <authorList>
            <person name="Delattre M."/>
        </authorList>
    </citation>
    <scope>NUCLEOTIDE SEQUENCE</scope>
    <source>
        <strain evidence="11">AF72</strain>
    </source>
</reference>
<evidence type="ECO:0000259" key="10">
    <source>
        <dbReference type="Pfam" id="PF24055"/>
    </source>
</evidence>
<evidence type="ECO:0000313" key="12">
    <source>
        <dbReference type="Proteomes" id="UP001177023"/>
    </source>
</evidence>
<dbReference type="InterPro" id="IPR036397">
    <property type="entry name" value="RNaseH_sf"/>
</dbReference>
<keyword evidence="3 7" id="KW-0548">Nucleotidyltransferase</keyword>
<dbReference type="InterPro" id="IPR012337">
    <property type="entry name" value="RNaseH-like_sf"/>
</dbReference>
<protein>
    <recommendedName>
        <fullName evidence="7">DNA polymerase</fullName>
        <ecNumber evidence="7">2.7.7.7</ecNumber>
    </recommendedName>
</protein>
<evidence type="ECO:0000256" key="1">
    <source>
        <dbReference type="ARBA" id="ARBA00005755"/>
    </source>
</evidence>
<evidence type="ECO:0000259" key="9">
    <source>
        <dbReference type="Pfam" id="PF00136"/>
    </source>
</evidence>
<name>A0AA36G8L0_9BILA</name>
<dbReference type="InterPro" id="IPR030559">
    <property type="entry name" value="PolZ_Rev3"/>
</dbReference>
<keyword evidence="5 7" id="KW-0239">DNA-directed DNA polymerase</keyword>
<dbReference type="InterPro" id="IPR056435">
    <property type="entry name" value="DPOD/Z_N"/>
</dbReference>
<dbReference type="SMART" id="SM00486">
    <property type="entry name" value="POLBc"/>
    <property type="match status" value="1"/>
</dbReference>
<dbReference type="Gene3D" id="3.90.1600.10">
    <property type="entry name" value="Palm domain of DNA polymerase"/>
    <property type="match status" value="1"/>
</dbReference>
<dbReference type="Pfam" id="PF00136">
    <property type="entry name" value="DNA_pol_B"/>
    <property type="match status" value="2"/>
</dbReference>
<keyword evidence="4" id="KW-0479">Metal-binding</keyword>
<dbReference type="InterPro" id="IPR006134">
    <property type="entry name" value="DNA-dir_DNA_pol_B_multi_dom"/>
</dbReference>
<evidence type="ECO:0000256" key="3">
    <source>
        <dbReference type="ARBA" id="ARBA00022695"/>
    </source>
</evidence>
<comment type="catalytic activity">
    <reaction evidence="6 7">
        <text>DNA(n) + a 2'-deoxyribonucleoside 5'-triphosphate = DNA(n+1) + diphosphate</text>
        <dbReference type="Rhea" id="RHEA:22508"/>
        <dbReference type="Rhea" id="RHEA-COMP:17339"/>
        <dbReference type="Rhea" id="RHEA-COMP:17340"/>
        <dbReference type="ChEBI" id="CHEBI:33019"/>
        <dbReference type="ChEBI" id="CHEBI:61560"/>
        <dbReference type="ChEBI" id="CHEBI:173112"/>
        <dbReference type="EC" id="2.7.7.7"/>
    </reaction>
</comment>
<evidence type="ECO:0000256" key="7">
    <source>
        <dbReference type="RuleBase" id="RU000442"/>
    </source>
</evidence>
<dbReference type="PANTHER" id="PTHR45812">
    <property type="entry name" value="DNA POLYMERASE ZETA CATALYTIC SUBUNIT"/>
    <property type="match status" value="1"/>
</dbReference>
<dbReference type="Gene3D" id="3.30.342.10">
    <property type="entry name" value="DNA Polymerase, chain B, domain 1"/>
    <property type="match status" value="1"/>
</dbReference>
<evidence type="ECO:0000256" key="2">
    <source>
        <dbReference type="ARBA" id="ARBA00022679"/>
    </source>
</evidence>
<sequence>MLASRYSTLSPELRQLFSPYDLTFRLINIDLEVTSAGQPLYHIFGSLSDGLKVCVHVHNFYAYILVKVGGDWPRNTVALTELFNHLVHEAELKKARKVGSTKQPRKYVQGVELVERYDAYGYHPTKEVFAKVAFFEPRYSAATLLSEWSTRNQSTFGSVYEAHLPPHLQLMADHSLFGMDLVTITLGSESVQFRIPAHATDDDELLPTMTVGRLKRRGQISAKPKCSTCRIELDITVDAIANHKLYKNNEFSPNPGIETIWLEERRRWAEHGVSFFDAFREGSTLRPHITGVGKEAEERDRLKEVAELREKLATTVGPDPELASMPDMSWADFADDPTDYEEKEDEPDERPVEQEYLMNEYAELDEIYNCEALDNAEAEADAVGPEVLDIETMKRRRKSTKTNAVHFTNDPDFDFEGMNEVHRGRLRTLRVNVTSNAPRLKLGKRSYKEISESEPIEQARSAASPVPLAVPQAKGNPTPVPAKILEPKSPAEPGIAAAPKIEHKTPLRRKISTDLYADPESPLTDTVLLQKSFFVLGAAEPSSELLGFSVASLELMAETKTVFPNPETDALLGISMCFYPSICSSTHIPSIAYFLSTKPVSDLGPDKKCVFICCHQHGLTDDEIEMRLLDKCAEILILHDPDLLIGYEVDRVSWGYLMDRGDVVFKKQGRSCSFFQTISRVQNAYADNKIQWDKKRRAERAASIEGRWFGSQAPNPPHGRILVNAWRRIRKEALRSYDRGTATKELLKKYIPMYSQDYLSDWMTSGVAVLRRQAVEYVQMLAINTVQLLMRIDFFQRTAEMARVYGILFVEVISRGSQFRVESMLLRLARVKDFALASISEKQRSSMRDPEFIQLILEPESGVYLDPVVVLDFQSLYPSMMIAYNLCYTTLVGRISELEKEKRTIVMGGKHYEVPNSSVTELISGSPVHVSTNKALFVPQNTRKGLLPALVEELLATRLIVKNSMKMTKDPNMVRLLDARQAALKLVCNVTYGYTAASWSGRMPCIELAKTVDPGVRVIYGDTDSLFIHCPGKTVEEAFEVGNKLAEVVEKANPWPVVLKVEKVYKGIALFTKKHYAGMKIEKAGETPAFEARGIETIRRDSCMITSQMVDKLLRLLFDNQPRKIIDETLMKYVTTLPFKDLGGFLLSRDYRAPYTSTCAQSIAGRQLSSARYFRPPMWKERISFIVAQTENPTTDPVYMGVHAVEEFQNQPNLMVNYFYYAKSHIMGPAGRVYGLMKWKIDEMMAMHALNTMRHSLQLHCDASARNVMNTLAAQTRQIGLFRKACKKCFNHDRSVLPSACNNFTCFYKRKFDKVRRDLAILLDSNAVEAPEWVQHGDAARSTYLGFQPDAEDVGYQVSFYNKFIDRWSNRSTFPEEAGPSDFEPPPPIATSLEIVP</sequence>
<dbReference type="InterPro" id="IPR006172">
    <property type="entry name" value="DNA-dir_DNA_pol_B"/>
</dbReference>
<dbReference type="GO" id="GO:0000724">
    <property type="term" value="P:double-strand break repair via homologous recombination"/>
    <property type="evidence" value="ECO:0007669"/>
    <property type="project" value="TreeGrafter"/>
</dbReference>
<dbReference type="PANTHER" id="PTHR45812:SF1">
    <property type="entry name" value="DNA POLYMERASE ZETA CATALYTIC SUBUNIT"/>
    <property type="match status" value="1"/>
</dbReference>
<feature type="region of interest" description="Disordered" evidence="8">
    <location>
        <begin position="315"/>
        <end position="351"/>
    </location>
</feature>
<evidence type="ECO:0000256" key="5">
    <source>
        <dbReference type="ARBA" id="ARBA00022932"/>
    </source>
</evidence>
<evidence type="ECO:0000256" key="8">
    <source>
        <dbReference type="SAM" id="MobiDB-lite"/>
    </source>
</evidence>
<dbReference type="InterPro" id="IPR017964">
    <property type="entry name" value="DNA-dir_DNA_pol_B_CS"/>
</dbReference>
<dbReference type="Proteomes" id="UP001177023">
    <property type="component" value="Unassembled WGS sequence"/>
</dbReference>
<dbReference type="GO" id="GO:0046872">
    <property type="term" value="F:metal ion binding"/>
    <property type="evidence" value="ECO:0007669"/>
    <property type="project" value="UniProtKB-KW"/>
</dbReference>
<proteinExistence type="inferred from homology"/>
<evidence type="ECO:0000313" key="11">
    <source>
        <dbReference type="EMBL" id="CAJ0583280.1"/>
    </source>
</evidence>
<dbReference type="Gene3D" id="3.30.420.10">
    <property type="entry name" value="Ribonuclease H-like superfamily/Ribonuclease H"/>
    <property type="match status" value="1"/>
</dbReference>
<feature type="domain" description="DNA-directed DNA polymerase family B multifunctional" evidence="9">
    <location>
        <begin position="1016"/>
        <end position="1232"/>
    </location>
</feature>
<dbReference type="PRINTS" id="PR00106">
    <property type="entry name" value="DNAPOLB"/>
</dbReference>
<dbReference type="SUPFAM" id="SSF53098">
    <property type="entry name" value="Ribonuclease H-like"/>
    <property type="match status" value="1"/>
</dbReference>
<comment type="caution">
    <text evidence="11">The sequence shown here is derived from an EMBL/GenBank/DDBJ whole genome shotgun (WGS) entry which is preliminary data.</text>
</comment>